<evidence type="ECO:0000313" key="2">
    <source>
        <dbReference type="Proteomes" id="UP000177693"/>
    </source>
</evidence>
<sequence length="142" mass="17127">MKFLLWKRQNLLFNPHKRNGVWHAILKKDIRKLTDRNSLIFLDKSVSSSIKLKRNLPEKVNFTFIYVLTPTFKELYIRILKREALGKKSEKHLTKKEIFDRFEEEIKDLHKSTKLPYVYVVNDSLKRVERFLNKPIQDSKLL</sequence>
<dbReference type="InterPro" id="IPR027417">
    <property type="entry name" value="P-loop_NTPase"/>
</dbReference>
<evidence type="ECO:0000313" key="1">
    <source>
        <dbReference type="EMBL" id="OGJ01693.1"/>
    </source>
</evidence>
<proteinExistence type="predicted"/>
<organism evidence="1 2">
    <name type="scientific">Candidatus Nomurabacteria bacterium RIFCSPLOWO2_02_FULL_40_67</name>
    <dbReference type="NCBI Taxonomy" id="1801787"/>
    <lineage>
        <taxon>Bacteria</taxon>
        <taxon>Candidatus Nomuraibacteriota</taxon>
    </lineage>
</organism>
<comment type="caution">
    <text evidence="1">The sequence shown here is derived from an EMBL/GenBank/DDBJ whole genome shotgun (WGS) entry which is preliminary data.</text>
</comment>
<evidence type="ECO:0008006" key="3">
    <source>
        <dbReference type="Google" id="ProtNLM"/>
    </source>
</evidence>
<dbReference type="Gene3D" id="3.40.50.300">
    <property type="entry name" value="P-loop containing nucleotide triphosphate hydrolases"/>
    <property type="match status" value="1"/>
</dbReference>
<gene>
    <name evidence="1" type="ORF">A3I23_00265</name>
</gene>
<dbReference type="EMBL" id="MFVL01000013">
    <property type="protein sequence ID" value="OGJ01693.1"/>
    <property type="molecule type" value="Genomic_DNA"/>
</dbReference>
<dbReference type="SUPFAM" id="SSF52540">
    <property type="entry name" value="P-loop containing nucleoside triphosphate hydrolases"/>
    <property type="match status" value="1"/>
</dbReference>
<accession>A0A1F6Y5P9</accession>
<dbReference type="Proteomes" id="UP000177693">
    <property type="component" value="Unassembled WGS sequence"/>
</dbReference>
<protein>
    <recommendedName>
        <fullName evidence="3">Thymidylate kinase-like domain-containing protein</fullName>
    </recommendedName>
</protein>
<name>A0A1F6Y5P9_9BACT</name>
<dbReference type="AlphaFoldDB" id="A0A1F6Y5P9"/>
<reference evidence="1 2" key="1">
    <citation type="journal article" date="2016" name="Nat. Commun.">
        <title>Thousands of microbial genomes shed light on interconnected biogeochemical processes in an aquifer system.</title>
        <authorList>
            <person name="Anantharaman K."/>
            <person name="Brown C.T."/>
            <person name="Hug L.A."/>
            <person name="Sharon I."/>
            <person name="Castelle C.J."/>
            <person name="Probst A.J."/>
            <person name="Thomas B.C."/>
            <person name="Singh A."/>
            <person name="Wilkins M.J."/>
            <person name="Karaoz U."/>
            <person name="Brodie E.L."/>
            <person name="Williams K.H."/>
            <person name="Hubbard S.S."/>
            <person name="Banfield J.F."/>
        </authorList>
    </citation>
    <scope>NUCLEOTIDE SEQUENCE [LARGE SCALE GENOMIC DNA]</scope>
</reference>